<accession>F8X567</accession>
<dbReference type="STRING" id="742767.HMPREF9456_03376"/>
<dbReference type="OrthoDB" id="1040478at2"/>
<keyword evidence="2" id="KW-1185">Reference proteome</keyword>
<dbReference type="eggNOG" id="ENOG503354D">
    <property type="taxonomic scope" value="Bacteria"/>
</dbReference>
<gene>
    <name evidence="1" type="ORF">HMPREF9456_03376</name>
</gene>
<proteinExistence type="predicted"/>
<dbReference type="HOGENOM" id="CLU_1439014_0_0_10"/>
<evidence type="ECO:0000313" key="2">
    <source>
        <dbReference type="Proteomes" id="UP000006420"/>
    </source>
</evidence>
<organism evidence="1 2">
    <name type="scientific">Dysgonomonas mossii DSM 22836</name>
    <dbReference type="NCBI Taxonomy" id="742767"/>
    <lineage>
        <taxon>Bacteria</taxon>
        <taxon>Pseudomonadati</taxon>
        <taxon>Bacteroidota</taxon>
        <taxon>Bacteroidia</taxon>
        <taxon>Bacteroidales</taxon>
        <taxon>Dysgonomonadaceae</taxon>
        <taxon>Dysgonomonas</taxon>
    </lineage>
</organism>
<protein>
    <submittedName>
        <fullName evidence="1">Uncharacterized protein</fullName>
    </submittedName>
</protein>
<name>F8X567_9BACT</name>
<reference evidence="1 2" key="1">
    <citation type="submission" date="2011-04" db="EMBL/GenBank/DDBJ databases">
        <title>The Genome Sequence of Dysgonomonas mossii DSM 22836.</title>
        <authorList>
            <consortium name="The Broad Institute Genome Sequencing Platform"/>
            <person name="Earl A."/>
            <person name="Ward D."/>
            <person name="Feldgarden M."/>
            <person name="Gevers D."/>
            <person name="Pudlo N."/>
            <person name="Martens E."/>
            <person name="Allen-Vercoe E."/>
            <person name="Young S.K."/>
            <person name="Zeng Q."/>
            <person name="Gargeya S."/>
            <person name="Fitzgerald M."/>
            <person name="Haas B."/>
            <person name="Abouelleil A."/>
            <person name="Alvarado L."/>
            <person name="Arachchi H.M."/>
            <person name="Berlin A."/>
            <person name="Brown A."/>
            <person name="Chapman S.B."/>
            <person name="Chen Z."/>
            <person name="Dunbar C."/>
            <person name="Freedman E."/>
            <person name="Gearin G."/>
            <person name="Gellesch M."/>
            <person name="Goldberg J."/>
            <person name="Griggs A."/>
            <person name="Gujja S."/>
            <person name="Heiman D."/>
            <person name="Howarth C."/>
            <person name="Larson L."/>
            <person name="Lui A."/>
            <person name="MacDonald P.J.P."/>
            <person name="Mehta T."/>
            <person name="Montmayeur A."/>
            <person name="Murphy C."/>
            <person name="Neiman D."/>
            <person name="Pearson M."/>
            <person name="Priest M."/>
            <person name="Roberts A."/>
            <person name="Saif S."/>
            <person name="Shea T."/>
            <person name="Shenoy N."/>
            <person name="Sisk P."/>
            <person name="Stolte C."/>
            <person name="Sykes S."/>
            <person name="Yandava C."/>
            <person name="Wortman J."/>
            <person name="Nusbaum C."/>
            <person name="Birren B."/>
        </authorList>
    </citation>
    <scope>NUCLEOTIDE SEQUENCE [LARGE SCALE GENOMIC DNA]</scope>
    <source>
        <strain evidence="1 2">DSM 22836</strain>
    </source>
</reference>
<dbReference type="EMBL" id="ADLW01000022">
    <property type="protein sequence ID" value="EGK04673.1"/>
    <property type="molecule type" value="Genomic_DNA"/>
</dbReference>
<dbReference type="AlphaFoldDB" id="F8X567"/>
<comment type="caution">
    <text evidence="1">The sequence shown here is derived from an EMBL/GenBank/DDBJ whole genome shotgun (WGS) entry which is preliminary data.</text>
</comment>
<evidence type="ECO:0000313" key="1">
    <source>
        <dbReference type="EMBL" id="EGK04673.1"/>
    </source>
</evidence>
<dbReference type="GeneID" id="78083967"/>
<dbReference type="Proteomes" id="UP000006420">
    <property type="component" value="Unassembled WGS sequence"/>
</dbReference>
<sequence>MIIDRHTTLEEFIFYMDLFNLDESKIDELFGLLNNYKFSEMFRVSFDELKFKQLIELQTKIKSFHDLIFVSFEVLHGLKYNDIISLSAFDCLGFALYAKNEISRITNLFKDIEYKPTAEEERAGIKKLSHGFFGTIDWYARRMGISNHDEVVELNWMRIYQCLKIDSDNNIFEKRYRQIITQQQKLTR</sequence>
<dbReference type="RefSeq" id="WP_006844743.1">
    <property type="nucleotide sequence ID" value="NZ_AQWJ01000014.1"/>
</dbReference>